<keyword evidence="4" id="KW-1185">Reference proteome</keyword>
<proteinExistence type="predicted"/>
<dbReference type="Pfam" id="PF00171">
    <property type="entry name" value="Aldedh"/>
    <property type="match status" value="1"/>
</dbReference>
<evidence type="ECO:0000313" key="4">
    <source>
        <dbReference type="Proteomes" id="UP001431221"/>
    </source>
</evidence>
<organism evidence="3 4">
    <name type="scientific">Roseibium sediminicola</name>
    <dbReference type="NCBI Taxonomy" id="2933272"/>
    <lineage>
        <taxon>Bacteria</taxon>
        <taxon>Pseudomonadati</taxon>
        <taxon>Pseudomonadota</taxon>
        <taxon>Alphaproteobacteria</taxon>
        <taxon>Hyphomicrobiales</taxon>
        <taxon>Stappiaceae</taxon>
        <taxon>Roseibium</taxon>
    </lineage>
</organism>
<sequence length="494" mass="53464">MHSLNVSHFYAGEEQQSLSSKRFESVNPASGTKYAMVEYGTDDDVSAAVENAHSTFVSGIWSKRPPAERAQALRKLAADIELRINFLAMMEMRDCGKPMVNARRDVMRASSLVSYFSSLPEQALGSVYADDPGYHSYSTREPYGVVASILPWNLPFLFAVWKSIPALALGNSVVLKPSEETPVTAIEFAKLCLLAGIPAGVVNVVQGDGVTGEVLVQHPLVKKITFTGSTAVGRKILSSTAGQVKGAHLELGGKTANIVFNDADIDAAVDGALFSSFWNTGQICTSGTRLLLQQEIAPAFLSKLEQRLKKTVTVGDPARAETQVGPLVSKRQYDKVREYIDLGVSEGATLKFGGDAPVIAGCESGYFLNPTLFTDVTSDMRIAQEEIFGPITCVLTFKTEQDAVDIANDTEFGLAATIWTSDLARSRRLSENLNAGILWTNCINRIRWNIPYEGHGLSGMGEDLGTECIRTFTKLKTNQVNVSGVTNVAFPVAM</sequence>
<dbReference type="InterPro" id="IPR016161">
    <property type="entry name" value="Ald_DH/histidinol_DH"/>
</dbReference>
<gene>
    <name evidence="3" type="ORF">M0H32_26455</name>
</gene>
<evidence type="ECO:0000259" key="2">
    <source>
        <dbReference type="Pfam" id="PF00171"/>
    </source>
</evidence>
<dbReference type="EMBL" id="JALNMJ010000030">
    <property type="protein sequence ID" value="MCK7615718.1"/>
    <property type="molecule type" value="Genomic_DNA"/>
</dbReference>
<dbReference type="InterPro" id="IPR016163">
    <property type="entry name" value="Ald_DH_C"/>
</dbReference>
<dbReference type="PANTHER" id="PTHR11699">
    <property type="entry name" value="ALDEHYDE DEHYDROGENASE-RELATED"/>
    <property type="match status" value="1"/>
</dbReference>
<dbReference type="Gene3D" id="3.40.309.10">
    <property type="entry name" value="Aldehyde Dehydrogenase, Chain A, domain 2"/>
    <property type="match status" value="1"/>
</dbReference>
<reference evidence="3" key="1">
    <citation type="submission" date="2022-04" db="EMBL/GenBank/DDBJ databases">
        <title>Roseibium sp. CAU 1639 isolated from mud.</title>
        <authorList>
            <person name="Kim W."/>
        </authorList>
    </citation>
    <scope>NUCLEOTIDE SEQUENCE</scope>
    <source>
        <strain evidence="3">CAU 1639</strain>
    </source>
</reference>
<feature type="domain" description="Aldehyde dehydrogenase" evidence="2">
    <location>
        <begin position="20"/>
        <end position="477"/>
    </location>
</feature>
<evidence type="ECO:0000256" key="1">
    <source>
        <dbReference type="ARBA" id="ARBA00023002"/>
    </source>
</evidence>
<dbReference type="Proteomes" id="UP001431221">
    <property type="component" value="Unassembled WGS sequence"/>
</dbReference>
<dbReference type="RefSeq" id="WP_248159502.1">
    <property type="nucleotide sequence ID" value="NZ_JALNMJ010000030.1"/>
</dbReference>
<accession>A0ABT0H3R0</accession>
<evidence type="ECO:0000313" key="3">
    <source>
        <dbReference type="EMBL" id="MCK7615718.1"/>
    </source>
</evidence>
<protein>
    <submittedName>
        <fullName evidence="3">Aldehyde dehydrogenase family protein</fullName>
    </submittedName>
</protein>
<name>A0ABT0H3R0_9HYPH</name>
<comment type="caution">
    <text evidence="3">The sequence shown here is derived from an EMBL/GenBank/DDBJ whole genome shotgun (WGS) entry which is preliminary data.</text>
</comment>
<dbReference type="Gene3D" id="3.40.605.10">
    <property type="entry name" value="Aldehyde Dehydrogenase, Chain A, domain 1"/>
    <property type="match status" value="1"/>
</dbReference>
<dbReference type="SUPFAM" id="SSF53720">
    <property type="entry name" value="ALDH-like"/>
    <property type="match status" value="1"/>
</dbReference>
<keyword evidence="1" id="KW-0560">Oxidoreductase</keyword>
<dbReference type="InterPro" id="IPR016162">
    <property type="entry name" value="Ald_DH_N"/>
</dbReference>
<dbReference type="InterPro" id="IPR015590">
    <property type="entry name" value="Aldehyde_DH_dom"/>
</dbReference>